<feature type="compositionally biased region" description="Polar residues" evidence="1">
    <location>
        <begin position="240"/>
        <end position="258"/>
    </location>
</feature>
<feature type="compositionally biased region" description="Low complexity" evidence="1">
    <location>
        <begin position="1"/>
        <end position="10"/>
    </location>
</feature>
<dbReference type="PANTHER" id="PTHR37028:SF4">
    <property type="entry name" value="ALMS MOTIF DOMAIN-CONTAINING PROTEIN"/>
    <property type="match status" value="1"/>
</dbReference>
<dbReference type="EMBL" id="BEYU01000111">
    <property type="protein sequence ID" value="GBG31987.1"/>
    <property type="molecule type" value="Genomic_DNA"/>
</dbReference>
<accession>A0A2R5GM78</accession>
<sequence length="1240" mass="136287">MDASDASDASEWSPSDLDDIKTSIADDAQQQTDHKPAHQDPQQMTSGAVSPTILSTGAAGVFGLIKSTSPLAPDVPNAEQYAFPKTSEPLAEDVMSVVSHTLSQDLDEDEEVPAHVSDTLEAPLLQANEDSIPDELENTDRAASELVFDKLQGSDTADEELASDDIQPISGHEPMADAVLQVASGHEPTADIIKEAGVKHEAMADANVQDVSDHDSMADVNVLALSEQESVTDVISTQAASDNNCGTAPSAHSQPTSHNPKHADKLYLDHVRAKINIRAVSEQLQAEQCPFAPKLTKLASRFASHEGEKRYDRLYMGAQVRQEKLKEKRQVVDPECSFKPVITPKAARRRKSTGRGGGKAGVFDRLHATAARTQQSLEAKRKVLDADIGNVSGEPTATEPPVPPPNPARLCPDKQALQEAKRAMEKRRTALTLRECTFKPVMVARRSLPDRITPLEIRRTAVLEKREARRQALRAQLEERERLECTFTPQSSVRRHSAGEAPRKPGPLVLDAEHVRKLTMRLYSDAKLLEAKHRLLRESALAESAAASVHRHLSKWNMQRINFLYTSGTEILAQRRARASDPNFRHSLDIARELSDLKECSFAPRVGAVSEKLDALLLHRCDPELASSPRHIRLYKDARRLQLHLDELKVEDQARIDEAAATAFDATSPTLQRQRKRKSDHDQTMRLYEDARRIDERKERLYHHLRVQEQEKRNIRFSALNITTVDQEMRRDGPISPGNLISPRSPDDQQTHLVSMHERHQDIQNALETVRSTLDNEERARNETRFSSDTIDIIDQARAASPSAFDVRKARDIMLQAKGVSPRSPRSPPALLEALSPRAKLEQKPKLGAWHPGSATNRAGSPSNFDVESVFSDEASTSVWRASRDEVRRQRLCLHSDLAAIGIERGFCGVIFVFGFLEIFELFGVIVIFVIFAFFCVGCLVELFCFGRILGLFVVVWVVPIFGLFVVVGVVIVIVIVFLLVFFLLVFLLHEAEHAKAETKAESKTEVVRLQPNAKALAPKGTDSGPTARVPEKASASATTANDADEVVESKSDDEDGHPRHGNESHRRVLKAQRVSGGSDSGSDAGDLPPLLDLERSSLTATHSSSNILPGKGPKLRVSMLSRSPSAPRSPATATSKSSAVPTWNPPIGLIVHKNKEDNSPPPPAILLRPPASRGTRTPEPKSPDSSGSGVIHVKMGDKTVTTTADDISELGSLGSLDLDAFLDQVDNDGPDDEILELLN</sequence>
<feature type="compositionally biased region" description="Low complexity" evidence="1">
    <location>
        <begin position="1122"/>
        <end position="1143"/>
    </location>
</feature>
<comment type="caution">
    <text evidence="3">The sequence shown here is derived from an EMBL/GenBank/DDBJ whole genome shotgun (WGS) entry which is preliminary data.</text>
</comment>
<feature type="compositionally biased region" description="Basic and acidic residues" evidence="1">
    <location>
        <begin position="1057"/>
        <end position="1067"/>
    </location>
</feature>
<feature type="compositionally biased region" description="Pro residues" evidence="1">
    <location>
        <begin position="398"/>
        <end position="407"/>
    </location>
</feature>
<keyword evidence="2" id="KW-0472">Membrane</keyword>
<evidence type="ECO:0000256" key="1">
    <source>
        <dbReference type="SAM" id="MobiDB-lite"/>
    </source>
</evidence>
<feature type="compositionally biased region" description="Polar residues" evidence="1">
    <location>
        <begin position="40"/>
        <end position="51"/>
    </location>
</feature>
<feature type="compositionally biased region" description="Low complexity" evidence="1">
    <location>
        <begin position="1076"/>
        <end position="1087"/>
    </location>
</feature>
<feature type="transmembrane region" description="Helical" evidence="2">
    <location>
        <begin position="924"/>
        <end position="950"/>
    </location>
</feature>
<gene>
    <name evidence="3" type="ORF">FCC1311_082122</name>
</gene>
<reference evidence="3 4" key="1">
    <citation type="submission" date="2017-12" db="EMBL/GenBank/DDBJ databases">
        <title>Sequencing, de novo assembly and annotation of complete genome of a new Thraustochytrid species, strain FCC1311.</title>
        <authorList>
            <person name="Sedici K."/>
            <person name="Godart F."/>
            <person name="Aiese Cigliano R."/>
            <person name="Sanseverino W."/>
            <person name="Barakat M."/>
            <person name="Ortet P."/>
            <person name="Marechal E."/>
            <person name="Cagnac O."/>
            <person name="Amato A."/>
        </authorList>
    </citation>
    <scope>NUCLEOTIDE SEQUENCE [LARGE SCALE GENOMIC DNA]</scope>
</reference>
<dbReference type="PANTHER" id="PTHR37028">
    <property type="entry name" value="UNNAMED PRODUCT-RELATED"/>
    <property type="match status" value="1"/>
</dbReference>
<evidence type="ECO:0000313" key="3">
    <source>
        <dbReference type="EMBL" id="GBG31987.1"/>
    </source>
</evidence>
<evidence type="ECO:0000256" key="2">
    <source>
        <dbReference type="SAM" id="Phobius"/>
    </source>
</evidence>
<feature type="region of interest" description="Disordered" evidence="1">
    <location>
        <begin position="240"/>
        <end position="262"/>
    </location>
</feature>
<evidence type="ECO:0000313" key="4">
    <source>
        <dbReference type="Proteomes" id="UP000241890"/>
    </source>
</evidence>
<keyword evidence="2" id="KW-1133">Transmembrane helix</keyword>
<feature type="compositionally biased region" description="Acidic residues" evidence="1">
    <location>
        <begin position="1043"/>
        <end position="1056"/>
    </location>
</feature>
<feature type="region of interest" description="Disordered" evidence="1">
    <location>
        <begin position="488"/>
        <end position="507"/>
    </location>
</feature>
<feature type="region of interest" description="Disordered" evidence="1">
    <location>
        <begin position="1"/>
        <end position="51"/>
    </location>
</feature>
<name>A0A2R5GM78_9STRA</name>
<feature type="region of interest" description="Disordered" evidence="1">
    <location>
        <begin position="1016"/>
        <end position="1192"/>
    </location>
</feature>
<feature type="compositionally biased region" description="Polar residues" evidence="1">
    <location>
        <begin position="1097"/>
        <end position="1108"/>
    </location>
</feature>
<dbReference type="AlphaFoldDB" id="A0A2R5GM78"/>
<organism evidence="3 4">
    <name type="scientific">Hondaea fermentalgiana</name>
    <dbReference type="NCBI Taxonomy" id="2315210"/>
    <lineage>
        <taxon>Eukaryota</taxon>
        <taxon>Sar</taxon>
        <taxon>Stramenopiles</taxon>
        <taxon>Bigyra</taxon>
        <taxon>Labyrinthulomycetes</taxon>
        <taxon>Thraustochytrida</taxon>
        <taxon>Thraustochytriidae</taxon>
        <taxon>Hondaea</taxon>
    </lineage>
</organism>
<keyword evidence="2" id="KW-0812">Transmembrane</keyword>
<feature type="region of interest" description="Disordered" evidence="1">
    <location>
        <begin position="389"/>
        <end position="409"/>
    </location>
</feature>
<feature type="transmembrane region" description="Helical" evidence="2">
    <location>
        <begin position="956"/>
        <end position="989"/>
    </location>
</feature>
<dbReference type="InParanoid" id="A0A2R5GM78"/>
<protein>
    <submittedName>
        <fullName evidence="3">Uncharacterized protein</fullName>
    </submittedName>
</protein>
<proteinExistence type="predicted"/>
<keyword evidence="4" id="KW-1185">Reference proteome</keyword>
<dbReference type="Proteomes" id="UP000241890">
    <property type="component" value="Unassembled WGS sequence"/>
</dbReference>